<evidence type="ECO:0000313" key="2">
    <source>
        <dbReference type="Proteomes" id="UP000799750"/>
    </source>
</evidence>
<dbReference type="OrthoDB" id="62952at2759"/>
<keyword evidence="2" id="KW-1185">Reference proteome</keyword>
<name>A0A6A6QWJ0_9PEZI</name>
<dbReference type="PANTHER" id="PTHR42085">
    <property type="entry name" value="F-BOX DOMAIN-CONTAINING PROTEIN"/>
    <property type="match status" value="1"/>
</dbReference>
<dbReference type="InterPro" id="IPR038883">
    <property type="entry name" value="AN11006-like"/>
</dbReference>
<evidence type="ECO:0008006" key="3">
    <source>
        <dbReference type="Google" id="ProtNLM"/>
    </source>
</evidence>
<dbReference type="AlphaFoldDB" id="A0A6A6QWJ0"/>
<accession>A0A6A6QWJ0</accession>
<dbReference type="PANTHER" id="PTHR42085:SF4">
    <property type="entry name" value="F-BOX DOMAIN-CONTAINING PROTEIN"/>
    <property type="match status" value="1"/>
</dbReference>
<proteinExistence type="predicted"/>
<organism evidence="1 2">
    <name type="scientific">Lophium mytilinum</name>
    <dbReference type="NCBI Taxonomy" id="390894"/>
    <lineage>
        <taxon>Eukaryota</taxon>
        <taxon>Fungi</taxon>
        <taxon>Dikarya</taxon>
        <taxon>Ascomycota</taxon>
        <taxon>Pezizomycotina</taxon>
        <taxon>Dothideomycetes</taxon>
        <taxon>Pleosporomycetidae</taxon>
        <taxon>Mytilinidiales</taxon>
        <taxon>Mytilinidiaceae</taxon>
        <taxon>Lophium</taxon>
    </lineage>
</organism>
<gene>
    <name evidence="1" type="ORF">BU16DRAFT_341874</name>
</gene>
<dbReference type="Proteomes" id="UP000799750">
    <property type="component" value="Unassembled WGS sequence"/>
</dbReference>
<sequence length="271" mass="31105">MGSSFSFTWTPNKPMAGVNYAHGKIINAADRDLRTTEVATSSTFKRYKTERENCTPISLRAEQSKASFLDLPPEIRNHIYGQLLILDDYIRPTSNIPNLRILEVCKQVHDEAASVFYAANSFYCSWGTRAIAYENVPLDMIKFPKISAPWPEGLIWPALRYHVYLTRVVIDARVDLYVLNHLQNVSDFTGQHHCALMALEKELRERLSKSHMELAELWAAKERPWHGSLSCVRPQRTAYLCSSTYLNAMIAFCEGEEEVTKNLVRRYRQLG</sequence>
<evidence type="ECO:0000313" key="1">
    <source>
        <dbReference type="EMBL" id="KAF2496795.1"/>
    </source>
</evidence>
<dbReference type="EMBL" id="MU004187">
    <property type="protein sequence ID" value="KAF2496795.1"/>
    <property type="molecule type" value="Genomic_DNA"/>
</dbReference>
<protein>
    <recommendedName>
        <fullName evidence="3">F-box domain-containing protein</fullName>
    </recommendedName>
</protein>
<reference evidence="1" key="1">
    <citation type="journal article" date="2020" name="Stud. Mycol.">
        <title>101 Dothideomycetes genomes: a test case for predicting lifestyles and emergence of pathogens.</title>
        <authorList>
            <person name="Haridas S."/>
            <person name="Albert R."/>
            <person name="Binder M."/>
            <person name="Bloem J."/>
            <person name="Labutti K."/>
            <person name="Salamov A."/>
            <person name="Andreopoulos B."/>
            <person name="Baker S."/>
            <person name="Barry K."/>
            <person name="Bills G."/>
            <person name="Bluhm B."/>
            <person name="Cannon C."/>
            <person name="Castanera R."/>
            <person name="Culley D."/>
            <person name="Daum C."/>
            <person name="Ezra D."/>
            <person name="Gonzalez J."/>
            <person name="Henrissat B."/>
            <person name="Kuo A."/>
            <person name="Liang C."/>
            <person name="Lipzen A."/>
            <person name="Lutzoni F."/>
            <person name="Magnuson J."/>
            <person name="Mondo S."/>
            <person name="Nolan M."/>
            <person name="Ohm R."/>
            <person name="Pangilinan J."/>
            <person name="Park H.-J."/>
            <person name="Ramirez L."/>
            <person name="Alfaro M."/>
            <person name="Sun H."/>
            <person name="Tritt A."/>
            <person name="Yoshinaga Y."/>
            <person name="Zwiers L.-H."/>
            <person name="Turgeon B."/>
            <person name="Goodwin S."/>
            <person name="Spatafora J."/>
            <person name="Crous P."/>
            <person name="Grigoriev I."/>
        </authorList>
    </citation>
    <scope>NUCLEOTIDE SEQUENCE</scope>
    <source>
        <strain evidence="1">CBS 269.34</strain>
    </source>
</reference>